<dbReference type="Pfam" id="PF12833">
    <property type="entry name" value="HTH_18"/>
    <property type="match status" value="1"/>
</dbReference>
<organism evidence="5 6">
    <name type="scientific">Photobacterium atrarenae</name>
    <dbReference type="NCBI Taxonomy" id="865757"/>
    <lineage>
        <taxon>Bacteria</taxon>
        <taxon>Pseudomonadati</taxon>
        <taxon>Pseudomonadota</taxon>
        <taxon>Gammaproteobacteria</taxon>
        <taxon>Vibrionales</taxon>
        <taxon>Vibrionaceae</taxon>
        <taxon>Photobacterium</taxon>
    </lineage>
</organism>
<dbReference type="Proteomes" id="UP001057998">
    <property type="component" value="Chromosome 2"/>
</dbReference>
<evidence type="ECO:0000313" key="6">
    <source>
        <dbReference type="Proteomes" id="UP001057998"/>
    </source>
</evidence>
<evidence type="ECO:0000259" key="4">
    <source>
        <dbReference type="PROSITE" id="PS01124"/>
    </source>
</evidence>
<accession>A0ABY5GPF0</accession>
<reference evidence="5" key="1">
    <citation type="submission" date="2022-07" db="EMBL/GenBank/DDBJ databases">
        <title>Genome sequencing of Photobacterium atrarenae GJH2-4.</title>
        <authorList>
            <person name="Park S.-J."/>
        </authorList>
    </citation>
    <scope>NUCLEOTIDE SEQUENCE</scope>
    <source>
        <strain evidence="5">GJH2-4</strain>
    </source>
</reference>
<evidence type="ECO:0000313" key="5">
    <source>
        <dbReference type="EMBL" id="UTV30626.1"/>
    </source>
</evidence>
<evidence type="ECO:0000256" key="3">
    <source>
        <dbReference type="ARBA" id="ARBA00023163"/>
    </source>
</evidence>
<dbReference type="InterPro" id="IPR050204">
    <property type="entry name" value="AraC_XylS_family_regulators"/>
</dbReference>
<evidence type="ECO:0000256" key="2">
    <source>
        <dbReference type="ARBA" id="ARBA00023125"/>
    </source>
</evidence>
<dbReference type="PANTHER" id="PTHR46796:SF10">
    <property type="entry name" value="TRANSCRIPTIONAL ACTIVATOR FEAR"/>
    <property type="match status" value="1"/>
</dbReference>
<feature type="domain" description="HTH araC/xylS-type" evidence="4">
    <location>
        <begin position="140"/>
        <end position="237"/>
    </location>
</feature>
<dbReference type="InterPro" id="IPR018060">
    <property type="entry name" value="HTH_AraC"/>
</dbReference>
<dbReference type="PANTHER" id="PTHR46796">
    <property type="entry name" value="HTH-TYPE TRANSCRIPTIONAL ACTIVATOR RHAS-RELATED"/>
    <property type="match status" value="1"/>
</dbReference>
<protein>
    <submittedName>
        <fullName evidence="5">AraC family transcriptional regulator</fullName>
    </submittedName>
</protein>
<gene>
    <name evidence="5" type="ORF">NNL38_18865</name>
</gene>
<dbReference type="SUPFAM" id="SSF46689">
    <property type="entry name" value="Homeodomain-like"/>
    <property type="match status" value="2"/>
</dbReference>
<dbReference type="Gene3D" id="2.60.120.10">
    <property type="entry name" value="Jelly Rolls"/>
    <property type="match status" value="1"/>
</dbReference>
<dbReference type="InterPro" id="IPR013096">
    <property type="entry name" value="Cupin_2"/>
</dbReference>
<keyword evidence="6" id="KW-1185">Reference proteome</keyword>
<dbReference type="Pfam" id="PF07883">
    <property type="entry name" value="Cupin_2"/>
    <property type="match status" value="1"/>
</dbReference>
<dbReference type="Gene3D" id="1.10.10.60">
    <property type="entry name" value="Homeodomain-like"/>
    <property type="match status" value="2"/>
</dbReference>
<dbReference type="SMART" id="SM00342">
    <property type="entry name" value="HTH_ARAC"/>
    <property type="match status" value="1"/>
</dbReference>
<evidence type="ECO:0000256" key="1">
    <source>
        <dbReference type="ARBA" id="ARBA00023015"/>
    </source>
</evidence>
<dbReference type="EMBL" id="CP101509">
    <property type="protein sequence ID" value="UTV30626.1"/>
    <property type="molecule type" value="Genomic_DNA"/>
</dbReference>
<dbReference type="InterPro" id="IPR009057">
    <property type="entry name" value="Homeodomain-like_sf"/>
</dbReference>
<dbReference type="InterPro" id="IPR011051">
    <property type="entry name" value="RmlC_Cupin_sf"/>
</dbReference>
<name>A0ABY5GPF0_9GAMM</name>
<dbReference type="PROSITE" id="PS01124">
    <property type="entry name" value="HTH_ARAC_FAMILY_2"/>
    <property type="match status" value="1"/>
</dbReference>
<dbReference type="RefSeq" id="WP_255391988.1">
    <property type="nucleotide sequence ID" value="NZ_CP101509.1"/>
</dbReference>
<dbReference type="InterPro" id="IPR014710">
    <property type="entry name" value="RmlC-like_jellyroll"/>
</dbReference>
<keyword evidence="3" id="KW-0804">Transcription</keyword>
<keyword evidence="2" id="KW-0238">DNA-binding</keyword>
<sequence>MSHLNRLSIRAYTSQTRSHYHEYHQLVLPLHGTIDIKVGDYHGKISPGDGVTIPAGERHDFRAHEQARFLVADLDQLPDNLRDATSAKFIVSPPLLAYCQYLGVQLAHQVNPALEQASFELFCLLVAEQTSHQKLDPRLEPVIEAIAGDLSAEHSLSTLASLACLSLTQFKKVFKASTGMTAQQYITRQRMEKAKALLTHSDLPVRLVAEQVGYQDLSAFSRRFSRHYGQPPSAFST</sequence>
<proteinExistence type="predicted"/>
<keyword evidence="1" id="KW-0805">Transcription regulation</keyword>
<dbReference type="SUPFAM" id="SSF51182">
    <property type="entry name" value="RmlC-like cupins"/>
    <property type="match status" value="1"/>
</dbReference>